<dbReference type="Gene3D" id="3.80.10.10">
    <property type="entry name" value="Ribonuclease Inhibitor"/>
    <property type="match status" value="1"/>
</dbReference>
<dbReference type="GO" id="GO:0006954">
    <property type="term" value="P:inflammatory response"/>
    <property type="evidence" value="ECO:0007669"/>
    <property type="project" value="UniProtKB-KW"/>
</dbReference>
<evidence type="ECO:0000256" key="15">
    <source>
        <dbReference type="ARBA" id="ARBA00023198"/>
    </source>
</evidence>
<feature type="non-terminal residue" evidence="20">
    <location>
        <position position="753"/>
    </location>
</feature>
<evidence type="ECO:0000256" key="10">
    <source>
        <dbReference type="ARBA" id="ARBA00023027"/>
    </source>
</evidence>
<dbReference type="PIRSF" id="PIRSF037595">
    <property type="entry name" value="Toll-like_receptor"/>
    <property type="match status" value="1"/>
</dbReference>
<dbReference type="GO" id="GO:0045087">
    <property type="term" value="P:innate immune response"/>
    <property type="evidence" value="ECO:0007669"/>
    <property type="project" value="UniProtKB-KW"/>
</dbReference>
<keyword evidence="12 17" id="KW-1015">Disulfide bond</keyword>
<comment type="subcellular location">
    <subcellularLocation>
        <location evidence="1">Membrane</location>
        <topology evidence="1">Single-pass type I membrane protein</topology>
    </subcellularLocation>
</comment>
<dbReference type="PANTHER" id="PTHR24365:SF17">
    <property type="entry name" value="TOLL-LIKE RECEPTOR 2"/>
    <property type="match status" value="1"/>
</dbReference>
<feature type="transmembrane region" description="Helical" evidence="18">
    <location>
        <begin position="558"/>
        <end position="579"/>
    </location>
</feature>
<dbReference type="PROSITE" id="PS00018">
    <property type="entry name" value="EF_HAND_1"/>
    <property type="match status" value="1"/>
</dbReference>
<keyword evidence="8" id="KW-0391">Immunity</keyword>
<dbReference type="Proteomes" id="UP000567826">
    <property type="component" value="Unassembled WGS sequence"/>
</dbReference>
<organism evidence="20 21">
    <name type="scientific">Nyctibius grandis</name>
    <name type="common">Great potoo</name>
    <dbReference type="NCBI Taxonomy" id="48427"/>
    <lineage>
        <taxon>Eukaryota</taxon>
        <taxon>Metazoa</taxon>
        <taxon>Chordata</taxon>
        <taxon>Craniata</taxon>
        <taxon>Vertebrata</taxon>
        <taxon>Euteleostomi</taxon>
        <taxon>Archelosauria</taxon>
        <taxon>Archosauria</taxon>
        <taxon>Dinosauria</taxon>
        <taxon>Saurischia</taxon>
        <taxon>Theropoda</taxon>
        <taxon>Coelurosauria</taxon>
        <taxon>Aves</taxon>
        <taxon>Neognathae</taxon>
        <taxon>Neoaves</taxon>
        <taxon>Strisores</taxon>
        <taxon>Caprimulgiformes</taxon>
        <taxon>Nyctibiidae</taxon>
        <taxon>Nyctibius</taxon>
    </lineage>
</organism>
<evidence type="ECO:0000313" key="21">
    <source>
        <dbReference type="Proteomes" id="UP000567826"/>
    </source>
</evidence>
<evidence type="ECO:0000256" key="5">
    <source>
        <dbReference type="ARBA" id="ARBA00022692"/>
    </source>
</evidence>
<dbReference type="InterPro" id="IPR001611">
    <property type="entry name" value="Leu-rich_rpt"/>
</dbReference>
<keyword evidence="5 18" id="KW-0812">Transmembrane</keyword>
<comment type="caution">
    <text evidence="20">The sequence shown here is derived from an EMBL/GenBank/DDBJ whole genome shotgun (WGS) entry which is preliminary data.</text>
</comment>
<dbReference type="PRINTS" id="PR00019">
    <property type="entry name" value="LEURICHRPT"/>
</dbReference>
<keyword evidence="10" id="KW-0520">NAD</keyword>
<dbReference type="GO" id="GO:0042497">
    <property type="term" value="F:triacyl lipopeptide binding"/>
    <property type="evidence" value="ECO:0007669"/>
    <property type="project" value="TreeGrafter"/>
</dbReference>
<dbReference type="FunFam" id="3.80.10.10:FF:000046">
    <property type="entry name" value="Toll-like receptor 2"/>
    <property type="match status" value="1"/>
</dbReference>
<keyword evidence="13" id="KW-0675">Receptor</keyword>
<dbReference type="InterPro" id="IPR000483">
    <property type="entry name" value="Cys-rich_flank_reg_C"/>
</dbReference>
<dbReference type="GO" id="GO:0002224">
    <property type="term" value="P:toll-like receptor signaling pathway"/>
    <property type="evidence" value="ECO:0007669"/>
    <property type="project" value="InterPro"/>
</dbReference>
<evidence type="ECO:0000313" key="20">
    <source>
        <dbReference type="EMBL" id="NXQ86550.1"/>
    </source>
</evidence>
<protein>
    <submittedName>
        <fullName evidence="20">TLR22 protein</fullName>
    </submittedName>
</protein>
<evidence type="ECO:0000256" key="1">
    <source>
        <dbReference type="ARBA" id="ARBA00004479"/>
    </source>
</evidence>
<dbReference type="InterPro" id="IPR018247">
    <property type="entry name" value="EF_Hand_1_Ca_BS"/>
</dbReference>
<evidence type="ECO:0000256" key="2">
    <source>
        <dbReference type="ARBA" id="ARBA00009634"/>
    </source>
</evidence>
<evidence type="ECO:0000256" key="16">
    <source>
        <dbReference type="ARBA" id="ARBA00066192"/>
    </source>
</evidence>
<proteinExistence type="inferred from homology"/>
<dbReference type="PROSITE" id="PS51450">
    <property type="entry name" value="LRR"/>
    <property type="match status" value="4"/>
</dbReference>
<gene>
    <name evidence="20" type="primary">Tlr22</name>
    <name evidence="20" type="ORF">NYCGRA_R06566</name>
</gene>
<dbReference type="OrthoDB" id="1081807at2759"/>
<feature type="disulfide bond" evidence="17">
    <location>
        <begin position="401"/>
        <end position="423"/>
    </location>
</feature>
<dbReference type="InterPro" id="IPR017241">
    <property type="entry name" value="Toll-like_receptor"/>
</dbReference>
<name>A0A7L2GLA1_NYCGR</name>
<keyword evidence="14" id="KW-0325">Glycoprotein</keyword>
<evidence type="ECO:0000259" key="19">
    <source>
        <dbReference type="PROSITE" id="PS50104"/>
    </source>
</evidence>
<keyword evidence="7" id="KW-0677">Repeat</keyword>
<dbReference type="InterPro" id="IPR003591">
    <property type="entry name" value="Leu-rich_rpt_typical-subtyp"/>
</dbReference>
<dbReference type="FunFam" id="3.40.50.10140:FF:000001">
    <property type="entry name" value="Toll-like receptor 2"/>
    <property type="match status" value="1"/>
</dbReference>
<dbReference type="SUPFAM" id="SSF52058">
    <property type="entry name" value="L domain-like"/>
    <property type="match status" value="2"/>
</dbReference>
<dbReference type="PROSITE" id="PS50104">
    <property type="entry name" value="TIR"/>
    <property type="match status" value="1"/>
</dbReference>
<dbReference type="Pfam" id="PF01582">
    <property type="entry name" value="TIR"/>
    <property type="match status" value="1"/>
</dbReference>
<evidence type="ECO:0000256" key="3">
    <source>
        <dbReference type="ARBA" id="ARBA00022588"/>
    </source>
</evidence>
<dbReference type="SUPFAM" id="SSF52200">
    <property type="entry name" value="Toll/Interleukin receptor TIR domain"/>
    <property type="match status" value="1"/>
</dbReference>
<feature type="disulfide bond" evidence="17">
    <location>
        <begin position="322"/>
        <end position="351"/>
    </location>
</feature>
<dbReference type="Pfam" id="PF13855">
    <property type="entry name" value="LRR_8"/>
    <property type="match status" value="3"/>
</dbReference>
<keyword evidence="9 18" id="KW-1133">Transmembrane helix</keyword>
<accession>A0A7L2GLA1</accession>
<dbReference type="InterPro" id="IPR000157">
    <property type="entry name" value="TIR_dom"/>
</dbReference>
<evidence type="ECO:0000256" key="13">
    <source>
        <dbReference type="ARBA" id="ARBA00023170"/>
    </source>
</evidence>
<feature type="domain" description="TIR" evidence="19">
    <location>
        <begin position="608"/>
        <end position="751"/>
    </location>
</feature>
<evidence type="ECO:0000256" key="4">
    <source>
        <dbReference type="ARBA" id="ARBA00022614"/>
    </source>
</evidence>
<dbReference type="PANTHER" id="PTHR24365">
    <property type="entry name" value="TOLL-LIKE RECEPTOR"/>
    <property type="match status" value="1"/>
</dbReference>
<keyword evidence="21" id="KW-1185">Reference proteome</keyword>
<evidence type="ECO:0000256" key="9">
    <source>
        <dbReference type="ARBA" id="ARBA00022989"/>
    </source>
</evidence>
<evidence type="ECO:0000256" key="11">
    <source>
        <dbReference type="ARBA" id="ARBA00023136"/>
    </source>
</evidence>
<keyword evidence="15" id="KW-0395">Inflammatory response</keyword>
<dbReference type="SMART" id="SM00255">
    <property type="entry name" value="TIR"/>
    <property type="match status" value="1"/>
</dbReference>
<evidence type="ECO:0000256" key="7">
    <source>
        <dbReference type="ARBA" id="ARBA00022737"/>
    </source>
</evidence>
<comment type="subunit">
    <text evidence="16">Binds MYD88 (via TIR domain).</text>
</comment>
<dbReference type="GO" id="GO:0005886">
    <property type="term" value="C:plasma membrane"/>
    <property type="evidence" value="ECO:0007669"/>
    <property type="project" value="TreeGrafter"/>
</dbReference>
<dbReference type="EMBL" id="VWYG01014571">
    <property type="protein sequence ID" value="NXQ86550.1"/>
    <property type="molecule type" value="Genomic_DNA"/>
</dbReference>
<dbReference type="PRINTS" id="PR01537">
    <property type="entry name" value="INTRLKN1R1F"/>
</dbReference>
<evidence type="ECO:0000256" key="18">
    <source>
        <dbReference type="SAM" id="Phobius"/>
    </source>
</evidence>
<evidence type="ECO:0000256" key="14">
    <source>
        <dbReference type="ARBA" id="ARBA00023180"/>
    </source>
</evidence>
<dbReference type="GO" id="GO:0043235">
    <property type="term" value="C:receptor complex"/>
    <property type="evidence" value="ECO:0007669"/>
    <property type="project" value="TreeGrafter"/>
</dbReference>
<evidence type="ECO:0000256" key="12">
    <source>
        <dbReference type="ARBA" id="ARBA00023157"/>
    </source>
</evidence>
<keyword evidence="3" id="KW-0399">Innate immunity</keyword>
<evidence type="ECO:0000256" key="6">
    <source>
        <dbReference type="ARBA" id="ARBA00022729"/>
    </source>
</evidence>
<dbReference type="SMART" id="SM00369">
    <property type="entry name" value="LRR_TYP"/>
    <property type="match status" value="9"/>
</dbReference>
<dbReference type="InterPro" id="IPR035897">
    <property type="entry name" value="Toll_tir_struct_dom_sf"/>
</dbReference>
<keyword evidence="11 18" id="KW-0472">Membrane</keyword>
<dbReference type="Gene3D" id="3.40.50.10140">
    <property type="entry name" value="Toll/interleukin-1 receptor homology (TIR) domain"/>
    <property type="match status" value="1"/>
</dbReference>
<dbReference type="AlphaFoldDB" id="A0A7L2GLA1"/>
<evidence type="ECO:0000256" key="8">
    <source>
        <dbReference type="ARBA" id="ARBA00022859"/>
    </source>
</evidence>
<feature type="non-terminal residue" evidence="20">
    <location>
        <position position="1"/>
    </location>
</feature>
<keyword evidence="4" id="KW-0433">Leucine-rich repeat</keyword>
<keyword evidence="6" id="KW-0732">Signal</keyword>
<dbReference type="GO" id="GO:0004888">
    <property type="term" value="F:transmembrane signaling receptor activity"/>
    <property type="evidence" value="ECO:0007669"/>
    <property type="project" value="InterPro"/>
</dbReference>
<dbReference type="SMART" id="SM00082">
    <property type="entry name" value="LRRCT"/>
    <property type="match status" value="1"/>
</dbReference>
<evidence type="ECO:0000256" key="17">
    <source>
        <dbReference type="PIRSR" id="PIRSR037595-2"/>
    </source>
</evidence>
<comment type="similarity">
    <text evidence="2">Belongs to the Toll-like receptor family.</text>
</comment>
<dbReference type="InterPro" id="IPR032675">
    <property type="entry name" value="LRR_dom_sf"/>
</dbReference>
<reference evidence="20 21" key="1">
    <citation type="submission" date="2019-09" db="EMBL/GenBank/DDBJ databases">
        <title>Bird 10,000 Genomes (B10K) Project - Family phase.</title>
        <authorList>
            <person name="Zhang G."/>
        </authorList>
    </citation>
    <scope>NUCLEOTIDE SEQUENCE [LARGE SCALE GENOMIC DNA]</scope>
    <source>
        <strain evidence="20">B10K-DU-001-56</strain>
        <tissue evidence="20">Muscle</tissue>
    </source>
</reference>
<sequence length="753" mass="85894">SCDATQLCNCSSMGLDFIPPGLTDKITVLNLAHNRIKHIRSQDLQQAVNLRALLLQSNEISSIDEDSFRSLGKLELLDLSNNSLAHLIPAWFGHLFSLQHLHLQGNSYRDLGESSPFSRLRNLSSLHLGNPWFSTIRQGNFEGIAVLDEMWIDGGNLSQYEPGSLKPIKKINHTIINLRSINVFSAIVRDLLHSVIWLEVRKITFSIPAEMQLLRVMSSSFAKKISFRQALLTDATVPEMVSILEDMPKLVEVEMIDCRLLGTGRWEIQIQANQSQTLKVLTIKKLSIEEFYLFTDLQAVEGLLSLLTKVTVENTKVFLVPCSLSQHLLSLEYLDLSANLLGDQSLEHSACRGGWPSLQTLNLSQNSLSDFEMTSKSLSHLRNLILLDISQNNFGDIPDVCEWPKNLKYLNLSSTQIPKLTTCIPPTLEVLDVSANNLREFGLQLPFLKELYLAKNQLKTLPGAAPIPNLVAMSIRRNKLNSFSREEFQSFKKMELLDASDNNFICSCEFLSFIHHQAGIAQVLVGWPDKYVCDSPLAVRGAQVGAVHLSLMECHRSLMVSLICALVFLVILILVAVGYKYHAVWYLRMTWAWLQAKRKPRRAPPKDICYDAFVSYSENDSDWVENIMVQELEQACPPFRLCLHKRDFVPGKWIVDNIIDSIEKSHKTLFVLSEHFVQSEWCKYELDFSHFRLFDENNDAAILVLLEPIQSKAIPKRFCKLRKIMNTKTYLEWPLEEEQQEMFWFNLKIALRS</sequence>
<feature type="disulfide bond" evidence="17">
    <location>
        <begin position="2"/>
        <end position="8"/>
    </location>
</feature>